<feature type="transmembrane region" description="Helical" evidence="1">
    <location>
        <begin position="382"/>
        <end position="405"/>
    </location>
</feature>
<keyword evidence="1" id="KW-1133">Transmembrane helix</keyword>
<keyword evidence="1" id="KW-0812">Transmembrane</keyword>
<sequence length="484" mass="54781">MSEYKKLHPISAIINFFKGIREAIFPLIVIVFLNGNFSGGSPNWFSLGISAVVLIGVLLSGIFRWIRFTYRIEEGELRIEYGLIFKKKRYIPIDRIQSLNFSEGIFHRPFELVKVSVETAGGSGGKQKAEAELTAIKRSEADELEAVIFQEKQGHKREPDRTENGQERELVFEMKMKDLLIMAITSGGAGVVLSGVGVFFSQIMDSLPLGMIYEQVKGWLQFGVLVIASAVFSVLLIAYGAAIIMTIFRYANFSVFLDQDDVIITRGLLEKRQMTIPKNRIQGLRIDENLIRQPLGFASLTLISAGGSVKTEAEQQLKLFPLINRRELSKALGRILPDYQIDAHLKRPPRRSLRRYILRKSWLTWILAIAAAVLFWPFGVMALVVPVFFTVLGWLSYLGTGFSLVEKQLTIRNRVFSLRTYVMKKYRIQSAETAQSLFQKHAELKSVRVVMKSGAGGAQAECLYLERTDCDSVMEWYRPDQTQA</sequence>
<evidence type="ECO:0000313" key="3">
    <source>
        <dbReference type="EMBL" id="UOQ43609.1"/>
    </source>
</evidence>
<proteinExistence type="predicted"/>
<evidence type="ECO:0000313" key="4">
    <source>
        <dbReference type="Proteomes" id="UP000831787"/>
    </source>
</evidence>
<accession>A0ABY4EHI0</accession>
<feature type="domain" description="YdbS-like PH" evidence="2">
    <location>
        <begin position="397"/>
        <end position="475"/>
    </location>
</feature>
<gene>
    <name evidence="3" type="ORF">MUN89_17110</name>
</gene>
<dbReference type="Pfam" id="PF03703">
    <property type="entry name" value="bPH_2"/>
    <property type="match status" value="3"/>
</dbReference>
<feature type="transmembrane region" description="Helical" evidence="1">
    <location>
        <begin position="179"/>
        <end position="200"/>
    </location>
</feature>
<evidence type="ECO:0000259" key="2">
    <source>
        <dbReference type="Pfam" id="PF03703"/>
    </source>
</evidence>
<keyword evidence="4" id="KW-1185">Reference proteome</keyword>
<keyword evidence="1" id="KW-0472">Membrane</keyword>
<dbReference type="EMBL" id="CP095073">
    <property type="protein sequence ID" value="UOQ43609.1"/>
    <property type="molecule type" value="Genomic_DNA"/>
</dbReference>
<feature type="transmembrane region" description="Helical" evidence="1">
    <location>
        <begin position="220"/>
        <end position="248"/>
    </location>
</feature>
<dbReference type="Proteomes" id="UP000831787">
    <property type="component" value="Chromosome"/>
</dbReference>
<evidence type="ECO:0000256" key="1">
    <source>
        <dbReference type="SAM" id="Phobius"/>
    </source>
</evidence>
<feature type="domain" description="YdbS-like PH" evidence="2">
    <location>
        <begin position="250"/>
        <end position="318"/>
    </location>
</feature>
<dbReference type="PANTHER" id="PTHR34473:SF2">
    <property type="entry name" value="UPF0699 TRANSMEMBRANE PROTEIN YDBT"/>
    <property type="match status" value="1"/>
</dbReference>
<organism evidence="3 4">
    <name type="scientific">Halobacillus salinarum</name>
    <dbReference type="NCBI Taxonomy" id="2932257"/>
    <lineage>
        <taxon>Bacteria</taxon>
        <taxon>Bacillati</taxon>
        <taxon>Bacillota</taxon>
        <taxon>Bacilli</taxon>
        <taxon>Bacillales</taxon>
        <taxon>Bacillaceae</taxon>
        <taxon>Halobacillus</taxon>
    </lineage>
</organism>
<dbReference type="InterPro" id="IPR014529">
    <property type="entry name" value="UCP026631"/>
</dbReference>
<protein>
    <submittedName>
        <fullName evidence="3">PH domain-containing protein</fullName>
    </submittedName>
</protein>
<dbReference type="RefSeq" id="WP_244708968.1">
    <property type="nucleotide sequence ID" value="NZ_CP095073.1"/>
</dbReference>
<dbReference type="InterPro" id="IPR005182">
    <property type="entry name" value="YdbS-like_PH"/>
</dbReference>
<name>A0ABY4EHI0_9BACI</name>
<feature type="domain" description="YdbS-like PH" evidence="2">
    <location>
        <begin position="65"/>
        <end position="146"/>
    </location>
</feature>
<feature type="transmembrane region" description="Helical" evidence="1">
    <location>
        <begin position="45"/>
        <end position="66"/>
    </location>
</feature>
<feature type="transmembrane region" description="Helical" evidence="1">
    <location>
        <begin position="12"/>
        <end position="33"/>
    </location>
</feature>
<feature type="transmembrane region" description="Helical" evidence="1">
    <location>
        <begin position="356"/>
        <end position="376"/>
    </location>
</feature>
<dbReference type="PIRSF" id="PIRSF026631">
    <property type="entry name" value="UCP026631"/>
    <property type="match status" value="1"/>
</dbReference>
<dbReference type="PANTHER" id="PTHR34473">
    <property type="entry name" value="UPF0699 TRANSMEMBRANE PROTEIN YDBS"/>
    <property type="match status" value="1"/>
</dbReference>
<reference evidence="3 4" key="1">
    <citation type="submission" date="2022-04" db="EMBL/GenBank/DDBJ databases">
        <title>Halobacillus sp. isolated from saltern.</title>
        <authorList>
            <person name="Won M."/>
            <person name="Lee C.-M."/>
            <person name="Woen H.-Y."/>
            <person name="Kwon S.-W."/>
        </authorList>
    </citation>
    <scope>NUCLEOTIDE SEQUENCE [LARGE SCALE GENOMIC DNA]</scope>
    <source>
        <strain evidence="3 4">SSBR10-3</strain>
    </source>
</reference>